<dbReference type="InterPro" id="IPR003819">
    <property type="entry name" value="TauD/TfdA-like"/>
</dbReference>
<evidence type="ECO:0000256" key="2">
    <source>
        <dbReference type="ARBA" id="ARBA00023002"/>
    </source>
</evidence>
<dbReference type="Gene3D" id="3.60.130.10">
    <property type="entry name" value="Clavaminate synthase-like"/>
    <property type="match status" value="1"/>
</dbReference>
<evidence type="ECO:0000256" key="1">
    <source>
        <dbReference type="ARBA" id="ARBA00001954"/>
    </source>
</evidence>
<organism evidence="6 7">
    <name type="scientific">Streptomyces gulbargensis</name>
    <dbReference type="NCBI Taxonomy" id="364901"/>
    <lineage>
        <taxon>Bacteria</taxon>
        <taxon>Bacillati</taxon>
        <taxon>Actinomycetota</taxon>
        <taxon>Actinomycetes</taxon>
        <taxon>Kitasatosporales</taxon>
        <taxon>Streptomycetaceae</taxon>
        <taxon>Streptomyces</taxon>
    </lineage>
</organism>
<sequence>MTTFAPNPATTPAPAPATDGLAVVREPGKPAVVHVPRHATMAEATAWLSAHRPAIQAELHRSGAVMLRGLPVTDAATFAEARDALVAERAGYKEKATPRTDFGEGVFSSTDLPAAQPIRLHNENSYTLDFPGVLLFGCVTAPETGGATTVGDMRRALALLPPELVARFEKAGWLLVRNYSDLAGMPWRKAFSSDAPAGAEEYCDAHSIGYEWLDEDTLRTRQLRSAIVTHPVTGERVWFNHFAFWNARSLDEDVREVLTETFGADGLPFDTRLGDGTVLTDDEVDAVIDAYRAVTVRESWQAGDLMLVDNILCAHGREAYTGARKILVAMGEPVPLSDCAPTVAPSATPYGM</sequence>
<evidence type="ECO:0000256" key="4">
    <source>
        <dbReference type="ARBA" id="ARBA00023194"/>
    </source>
</evidence>
<name>A0ABP7NFP8_9ACTN</name>
<comment type="cofactor">
    <cofactor evidence="1">
        <name>Fe(2+)</name>
        <dbReference type="ChEBI" id="CHEBI:29033"/>
    </cofactor>
</comment>
<dbReference type="PANTHER" id="PTHR10696:SF56">
    <property type="entry name" value="TAUD_TFDA-LIKE DOMAIN-CONTAINING PROTEIN"/>
    <property type="match status" value="1"/>
</dbReference>
<protein>
    <submittedName>
        <fullName evidence="6">TauD/TfdA family dioxygenase</fullName>
    </submittedName>
</protein>
<reference evidence="7" key="1">
    <citation type="journal article" date="2019" name="Int. J. Syst. Evol. Microbiol.">
        <title>The Global Catalogue of Microorganisms (GCM) 10K type strain sequencing project: providing services to taxonomists for standard genome sequencing and annotation.</title>
        <authorList>
            <consortium name="The Broad Institute Genomics Platform"/>
            <consortium name="The Broad Institute Genome Sequencing Center for Infectious Disease"/>
            <person name="Wu L."/>
            <person name="Ma J."/>
        </authorList>
    </citation>
    <scope>NUCLEOTIDE SEQUENCE [LARGE SCALE GENOMIC DNA]</scope>
    <source>
        <strain evidence="7">JCM 16956</strain>
    </source>
</reference>
<evidence type="ECO:0000259" key="5">
    <source>
        <dbReference type="Pfam" id="PF02668"/>
    </source>
</evidence>
<evidence type="ECO:0000313" key="6">
    <source>
        <dbReference type="EMBL" id="GAA3945831.1"/>
    </source>
</evidence>
<dbReference type="Pfam" id="PF02668">
    <property type="entry name" value="TauD"/>
    <property type="match status" value="1"/>
</dbReference>
<dbReference type="PANTHER" id="PTHR10696">
    <property type="entry name" value="GAMMA-BUTYROBETAINE HYDROXYLASE-RELATED"/>
    <property type="match status" value="1"/>
</dbReference>
<keyword evidence="3" id="KW-0408">Iron</keyword>
<feature type="domain" description="TauD/TfdA-like" evidence="5">
    <location>
        <begin position="40"/>
        <end position="329"/>
    </location>
</feature>
<keyword evidence="2" id="KW-0560">Oxidoreductase</keyword>
<accession>A0ABP7NFP8</accession>
<comment type="caution">
    <text evidence="6">The sequence shown here is derived from an EMBL/GenBank/DDBJ whole genome shotgun (WGS) entry which is preliminary data.</text>
</comment>
<dbReference type="RefSeq" id="WP_345289766.1">
    <property type="nucleotide sequence ID" value="NZ_BAABAJ010000048.1"/>
</dbReference>
<gene>
    <name evidence="6" type="ORF">GCM10022244_61330</name>
</gene>
<evidence type="ECO:0000256" key="3">
    <source>
        <dbReference type="ARBA" id="ARBA00023004"/>
    </source>
</evidence>
<keyword evidence="7" id="KW-1185">Reference proteome</keyword>
<evidence type="ECO:0000313" key="7">
    <source>
        <dbReference type="Proteomes" id="UP001501000"/>
    </source>
</evidence>
<dbReference type="InterPro" id="IPR050411">
    <property type="entry name" value="AlphaKG_dependent_hydroxylases"/>
</dbReference>
<proteinExistence type="predicted"/>
<keyword evidence="6" id="KW-0223">Dioxygenase</keyword>
<keyword evidence="4" id="KW-0045">Antibiotic biosynthesis</keyword>
<dbReference type="SUPFAM" id="SSF51197">
    <property type="entry name" value="Clavaminate synthase-like"/>
    <property type="match status" value="1"/>
</dbReference>
<dbReference type="InterPro" id="IPR042098">
    <property type="entry name" value="TauD-like_sf"/>
</dbReference>
<dbReference type="EMBL" id="BAABAJ010000048">
    <property type="protein sequence ID" value="GAA3945831.1"/>
    <property type="molecule type" value="Genomic_DNA"/>
</dbReference>
<dbReference type="GO" id="GO:0051213">
    <property type="term" value="F:dioxygenase activity"/>
    <property type="evidence" value="ECO:0007669"/>
    <property type="project" value="UniProtKB-KW"/>
</dbReference>
<dbReference type="Proteomes" id="UP001501000">
    <property type="component" value="Unassembled WGS sequence"/>
</dbReference>